<evidence type="ECO:0000313" key="2">
    <source>
        <dbReference type="Proteomes" id="UP001157006"/>
    </source>
</evidence>
<name>A0AAV1ARU2_VICFA</name>
<protein>
    <submittedName>
        <fullName evidence="1">Uncharacterized protein</fullName>
    </submittedName>
</protein>
<dbReference type="Proteomes" id="UP001157006">
    <property type="component" value="Chromosome 5"/>
</dbReference>
<accession>A0AAV1ARU2</accession>
<proteinExistence type="predicted"/>
<keyword evidence="2" id="KW-1185">Reference proteome</keyword>
<dbReference type="AlphaFoldDB" id="A0AAV1ARU2"/>
<sequence length="270" mass="30416">MRVSGHEESGETECTYQEKEVSFFTSCFNFFGRGFTSGLRKEHSSTSLGSTLSTSSAGLSDTIGNPVFEEKKLSSDVTNADMRQKNLCLCPNRRNQTIPHHRVLWQLRIAKGRENWDLNTTIDAWDEGTDASSVKTSIDGLNITHSAHDEKQLMSPTGMTSPTSVISVMQARKESQNKAFITSPGLHGQQYKCVDSRVMSFVLFSEKYTKMGYECVPQKTSLCWSKIWAQILLTRLLHNSNLFTRSNEGSSHIFRDCLNKTRVPLAEERI</sequence>
<dbReference type="EMBL" id="OX451740">
    <property type="protein sequence ID" value="CAI8613100.1"/>
    <property type="molecule type" value="Genomic_DNA"/>
</dbReference>
<reference evidence="1 2" key="1">
    <citation type="submission" date="2023-01" db="EMBL/GenBank/DDBJ databases">
        <authorList>
            <person name="Kreplak J."/>
        </authorList>
    </citation>
    <scope>NUCLEOTIDE SEQUENCE [LARGE SCALE GENOMIC DNA]</scope>
</reference>
<organism evidence="1 2">
    <name type="scientific">Vicia faba</name>
    <name type="common">Broad bean</name>
    <name type="synonym">Faba vulgaris</name>
    <dbReference type="NCBI Taxonomy" id="3906"/>
    <lineage>
        <taxon>Eukaryota</taxon>
        <taxon>Viridiplantae</taxon>
        <taxon>Streptophyta</taxon>
        <taxon>Embryophyta</taxon>
        <taxon>Tracheophyta</taxon>
        <taxon>Spermatophyta</taxon>
        <taxon>Magnoliopsida</taxon>
        <taxon>eudicotyledons</taxon>
        <taxon>Gunneridae</taxon>
        <taxon>Pentapetalae</taxon>
        <taxon>rosids</taxon>
        <taxon>fabids</taxon>
        <taxon>Fabales</taxon>
        <taxon>Fabaceae</taxon>
        <taxon>Papilionoideae</taxon>
        <taxon>50 kb inversion clade</taxon>
        <taxon>NPAAA clade</taxon>
        <taxon>Hologalegina</taxon>
        <taxon>IRL clade</taxon>
        <taxon>Fabeae</taxon>
        <taxon>Vicia</taxon>
    </lineage>
</organism>
<gene>
    <name evidence="1" type="ORF">VFH_V065600</name>
</gene>
<evidence type="ECO:0000313" key="1">
    <source>
        <dbReference type="EMBL" id="CAI8613100.1"/>
    </source>
</evidence>